<organism evidence="2 3">
    <name type="scientific">Chryseolinea serpens</name>
    <dbReference type="NCBI Taxonomy" id="947013"/>
    <lineage>
        <taxon>Bacteria</taxon>
        <taxon>Pseudomonadati</taxon>
        <taxon>Bacteroidota</taxon>
        <taxon>Cytophagia</taxon>
        <taxon>Cytophagales</taxon>
        <taxon>Fulvivirgaceae</taxon>
        <taxon>Chryseolinea</taxon>
    </lineage>
</organism>
<reference evidence="2 3" key="1">
    <citation type="submission" date="2016-11" db="EMBL/GenBank/DDBJ databases">
        <authorList>
            <person name="Jaros S."/>
            <person name="Januszkiewicz K."/>
            <person name="Wedrychowicz H."/>
        </authorList>
    </citation>
    <scope>NUCLEOTIDE SEQUENCE [LARGE SCALE GENOMIC DNA]</scope>
    <source>
        <strain evidence="2 3">DSM 24574</strain>
    </source>
</reference>
<gene>
    <name evidence="2" type="ORF">SAMN04488109_0420</name>
</gene>
<proteinExistence type="predicted"/>
<dbReference type="Gene3D" id="2.130.10.10">
    <property type="entry name" value="YVTN repeat-like/Quinoprotein amine dehydrogenase"/>
    <property type="match status" value="1"/>
</dbReference>
<evidence type="ECO:0000313" key="3">
    <source>
        <dbReference type="Proteomes" id="UP000184212"/>
    </source>
</evidence>
<keyword evidence="3" id="KW-1185">Reference proteome</keyword>
<feature type="signal peptide" evidence="1">
    <location>
        <begin position="1"/>
        <end position="17"/>
    </location>
</feature>
<dbReference type="SUPFAM" id="SSF110296">
    <property type="entry name" value="Oligoxyloglucan reducing end-specific cellobiohydrolase"/>
    <property type="match status" value="1"/>
</dbReference>
<feature type="chain" id="PRO_5013359275" description="BNR/Asp-box repeat-containing protein" evidence="1">
    <location>
        <begin position="18"/>
        <end position="158"/>
    </location>
</feature>
<sequence length="158" mass="17928">MRFLHLTLLYFMLSAFSSDPATKILKSITAQPTAINDVEPAATNIIFQSKDGGQTWQDISQGLPENEQPEVFFAGESDLYLRLKNGMYRSKSNLKTLVWEKENGLDLRGASIAFNRSGVTAYNYEGQIYQKAPARWLGHYYMFKHNATHTRSDRKGAL</sequence>
<evidence type="ECO:0000313" key="2">
    <source>
        <dbReference type="EMBL" id="SHG47117.1"/>
    </source>
</evidence>
<evidence type="ECO:0000256" key="1">
    <source>
        <dbReference type="SAM" id="SignalP"/>
    </source>
</evidence>
<dbReference type="AlphaFoldDB" id="A0A1M5K2W4"/>
<name>A0A1M5K2W4_9BACT</name>
<dbReference type="EMBL" id="FQWQ01000001">
    <property type="protein sequence ID" value="SHG47117.1"/>
    <property type="molecule type" value="Genomic_DNA"/>
</dbReference>
<keyword evidence="1" id="KW-0732">Signal</keyword>
<evidence type="ECO:0008006" key="4">
    <source>
        <dbReference type="Google" id="ProtNLM"/>
    </source>
</evidence>
<protein>
    <recommendedName>
        <fullName evidence="4">BNR/Asp-box repeat-containing protein</fullName>
    </recommendedName>
</protein>
<accession>A0A1M5K2W4</accession>
<dbReference type="OrthoDB" id="9757809at2"/>
<dbReference type="InterPro" id="IPR015943">
    <property type="entry name" value="WD40/YVTN_repeat-like_dom_sf"/>
</dbReference>
<dbReference type="RefSeq" id="WP_073130608.1">
    <property type="nucleotide sequence ID" value="NZ_FQWQ01000001.1"/>
</dbReference>
<dbReference type="Proteomes" id="UP000184212">
    <property type="component" value="Unassembled WGS sequence"/>
</dbReference>